<evidence type="ECO:0000313" key="2">
    <source>
        <dbReference type="Proteomes" id="UP000191522"/>
    </source>
</evidence>
<gene>
    <name evidence="1" type="ORF">PENDEC_c004G02952</name>
</gene>
<dbReference type="AlphaFoldDB" id="A0A1V6PIK3"/>
<dbReference type="OrthoDB" id="4360026at2759"/>
<sequence>MALTVAHACIIANYQAVYQTLELFPTRPLLREAEQQPSAFYADDLKRRAELHGGFIETTQDDIWEEDTMAETMRLFDTRLTEVATTDDIRIYSTGPFNGEDTPDVGTVLLNVCAPTSVKSGHTAVPVGEVYTTAGPPLEMPLDIDADLQCRVYLKSALFCNNRPWICRSSAEENI</sequence>
<proteinExistence type="predicted"/>
<keyword evidence="2" id="KW-1185">Reference proteome</keyword>
<dbReference type="Proteomes" id="UP000191522">
    <property type="component" value="Unassembled WGS sequence"/>
</dbReference>
<evidence type="ECO:0000313" key="1">
    <source>
        <dbReference type="EMBL" id="OQD76336.1"/>
    </source>
</evidence>
<reference evidence="2" key="1">
    <citation type="journal article" date="2017" name="Nat. Microbiol.">
        <title>Global analysis of biosynthetic gene clusters reveals vast potential of secondary metabolite production in Penicillium species.</title>
        <authorList>
            <person name="Nielsen J.C."/>
            <person name="Grijseels S."/>
            <person name="Prigent S."/>
            <person name="Ji B."/>
            <person name="Dainat J."/>
            <person name="Nielsen K.F."/>
            <person name="Frisvad J.C."/>
            <person name="Workman M."/>
            <person name="Nielsen J."/>
        </authorList>
    </citation>
    <scope>NUCLEOTIDE SEQUENCE [LARGE SCALE GENOMIC DNA]</scope>
    <source>
        <strain evidence="2">IBT 11843</strain>
    </source>
</reference>
<organism evidence="1 2">
    <name type="scientific">Penicillium decumbens</name>
    <dbReference type="NCBI Taxonomy" id="69771"/>
    <lineage>
        <taxon>Eukaryota</taxon>
        <taxon>Fungi</taxon>
        <taxon>Dikarya</taxon>
        <taxon>Ascomycota</taxon>
        <taxon>Pezizomycotina</taxon>
        <taxon>Eurotiomycetes</taxon>
        <taxon>Eurotiomycetidae</taxon>
        <taxon>Eurotiales</taxon>
        <taxon>Aspergillaceae</taxon>
        <taxon>Penicillium</taxon>
    </lineage>
</organism>
<accession>A0A1V6PIK3</accession>
<comment type="caution">
    <text evidence="1">The sequence shown here is derived from an EMBL/GenBank/DDBJ whole genome shotgun (WGS) entry which is preliminary data.</text>
</comment>
<dbReference type="EMBL" id="MDYL01000004">
    <property type="protein sequence ID" value="OQD76336.1"/>
    <property type="molecule type" value="Genomic_DNA"/>
</dbReference>
<protein>
    <submittedName>
        <fullName evidence="1">Uncharacterized protein</fullName>
    </submittedName>
</protein>
<name>A0A1V6PIK3_PENDC</name>